<protein>
    <submittedName>
        <fullName evidence="1">Uncharacterized protein</fullName>
    </submittedName>
</protein>
<accession>A0AA43QWA9</accession>
<evidence type="ECO:0000313" key="2">
    <source>
        <dbReference type="Proteomes" id="UP001161017"/>
    </source>
</evidence>
<organism evidence="1 2">
    <name type="scientific">Ramalina farinacea</name>
    <dbReference type="NCBI Taxonomy" id="258253"/>
    <lineage>
        <taxon>Eukaryota</taxon>
        <taxon>Fungi</taxon>
        <taxon>Dikarya</taxon>
        <taxon>Ascomycota</taxon>
        <taxon>Pezizomycotina</taxon>
        <taxon>Lecanoromycetes</taxon>
        <taxon>OSLEUM clade</taxon>
        <taxon>Lecanoromycetidae</taxon>
        <taxon>Lecanorales</taxon>
        <taxon>Lecanorineae</taxon>
        <taxon>Ramalinaceae</taxon>
        <taxon>Ramalina</taxon>
    </lineage>
</organism>
<name>A0AA43QWA9_9LECA</name>
<sequence>MANQGATSLDCRQITTDRVPDLLKLHELQRTSHASLSSQRFLPEMLEWDTFEQEVRDRFTHMMQRPGFQNDPMIYNQPNRYTTEQVMCGNESGVVGRFQQHTGHVMTMVLQHMRSAVGNKSLRFGDWRPPGAGGSSFYPDLSIYNDVGENFPAHLLVVGEVKTPWTMNLRGSRSAYVDLMNPQKLAYERIVGTL</sequence>
<dbReference type="Proteomes" id="UP001161017">
    <property type="component" value="Unassembled WGS sequence"/>
</dbReference>
<comment type="caution">
    <text evidence="1">The sequence shown here is derived from an EMBL/GenBank/DDBJ whole genome shotgun (WGS) entry which is preliminary data.</text>
</comment>
<evidence type="ECO:0000313" key="1">
    <source>
        <dbReference type="EMBL" id="MDI1493477.1"/>
    </source>
</evidence>
<dbReference type="AlphaFoldDB" id="A0AA43QWA9"/>
<dbReference type="EMBL" id="JAPUFD010000027">
    <property type="protein sequence ID" value="MDI1493477.1"/>
    <property type="molecule type" value="Genomic_DNA"/>
</dbReference>
<gene>
    <name evidence="1" type="ORF">OHK93_005267</name>
</gene>
<proteinExistence type="predicted"/>
<reference evidence="1" key="1">
    <citation type="journal article" date="2023" name="Genome Biol. Evol.">
        <title>First Whole Genome Sequence and Flow Cytometry Genome Size Data for the Lichen-Forming Fungus Ramalina farinacea (Ascomycota).</title>
        <authorList>
            <person name="Llewellyn T."/>
            <person name="Mian S."/>
            <person name="Hill R."/>
            <person name="Leitch I.J."/>
            <person name="Gaya E."/>
        </authorList>
    </citation>
    <scope>NUCLEOTIDE SEQUENCE</scope>
    <source>
        <strain evidence="1">LIQ254RAFAR</strain>
    </source>
</reference>
<keyword evidence="2" id="KW-1185">Reference proteome</keyword>